<keyword evidence="3" id="KW-0804">Transcription</keyword>
<dbReference type="PROSITE" id="PS50949">
    <property type="entry name" value="HTH_GNTR"/>
    <property type="match status" value="1"/>
</dbReference>
<dbReference type="Pfam" id="PF00392">
    <property type="entry name" value="GntR"/>
    <property type="match status" value="1"/>
</dbReference>
<dbReference type="OrthoDB" id="5450856at2"/>
<accession>A0A261VEP7</accession>
<dbReference type="GO" id="GO:0003677">
    <property type="term" value="F:DNA binding"/>
    <property type="evidence" value="ECO:0007669"/>
    <property type="project" value="UniProtKB-KW"/>
</dbReference>
<reference evidence="6" key="1">
    <citation type="submission" date="2017-05" db="EMBL/GenBank/DDBJ databases">
        <title>Complete and WGS of Bordetella genogroups.</title>
        <authorList>
            <person name="Spilker T."/>
            <person name="Lipuma J."/>
        </authorList>
    </citation>
    <scope>NUCLEOTIDE SEQUENCE [LARGE SCALE GENOMIC DNA]</scope>
    <source>
        <strain evidence="6">AU6712</strain>
    </source>
</reference>
<dbReference type="InterPro" id="IPR036390">
    <property type="entry name" value="WH_DNA-bd_sf"/>
</dbReference>
<keyword evidence="6" id="KW-1185">Reference proteome</keyword>
<feature type="domain" description="HTH gntR-type" evidence="4">
    <location>
        <begin position="4"/>
        <end position="72"/>
    </location>
</feature>
<dbReference type="PANTHER" id="PTHR43537">
    <property type="entry name" value="TRANSCRIPTIONAL REGULATOR, GNTR FAMILY"/>
    <property type="match status" value="1"/>
</dbReference>
<evidence type="ECO:0000313" key="6">
    <source>
        <dbReference type="Proteomes" id="UP000216429"/>
    </source>
</evidence>
<dbReference type="InterPro" id="IPR000524">
    <property type="entry name" value="Tscrpt_reg_HTH_GntR"/>
</dbReference>
<dbReference type="SUPFAM" id="SSF48008">
    <property type="entry name" value="GntR ligand-binding domain-like"/>
    <property type="match status" value="1"/>
</dbReference>
<keyword evidence="2" id="KW-0238">DNA-binding</keyword>
<dbReference type="AlphaFoldDB" id="A0A261VEP7"/>
<dbReference type="Gene3D" id="1.10.10.10">
    <property type="entry name" value="Winged helix-like DNA-binding domain superfamily/Winged helix DNA-binding domain"/>
    <property type="match status" value="1"/>
</dbReference>
<dbReference type="SUPFAM" id="SSF46785">
    <property type="entry name" value="Winged helix' DNA-binding domain"/>
    <property type="match status" value="1"/>
</dbReference>
<dbReference type="InterPro" id="IPR036388">
    <property type="entry name" value="WH-like_DNA-bd_sf"/>
</dbReference>
<dbReference type="Gene3D" id="1.20.120.530">
    <property type="entry name" value="GntR ligand-binding domain-like"/>
    <property type="match status" value="1"/>
</dbReference>
<evidence type="ECO:0000259" key="4">
    <source>
        <dbReference type="PROSITE" id="PS50949"/>
    </source>
</evidence>
<organism evidence="5 6">
    <name type="scientific">Bordetella genomosp. 12</name>
    <dbReference type="NCBI Taxonomy" id="463035"/>
    <lineage>
        <taxon>Bacteria</taxon>
        <taxon>Pseudomonadati</taxon>
        <taxon>Pseudomonadota</taxon>
        <taxon>Betaproteobacteria</taxon>
        <taxon>Burkholderiales</taxon>
        <taxon>Alcaligenaceae</taxon>
        <taxon>Bordetella</taxon>
    </lineage>
</organism>
<sequence>MQTRTLTEQVAHQLADEIGRGDYPVGEKLPSGRALAARYGVSAAVIREATERLRTQGLVRTRQGSGCTVIARTGAQGFQVPPEIALDRAALGAVYELRMDLEAGAAALAAQRRDPTDLQAMQAALSALELHLEDPVQGSEHDVAFHLAIARATHNEHYQRLLHYLNLQLRQAVTAARANTARQQGLARAVHGEHIAVFQAIAAGRADAAREAAWQHLRNAAARLQLDFSLTA</sequence>
<dbReference type="PANTHER" id="PTHR43537:SF5">
    <property type="entry name" value="UXU OPERON TRANSCRIPTIONAL REGULATOR"/>
    <property type="match status" value="1"/>
</dbReference>
<dbReference type="RefSeq" id="WP_094816089.1">
    <property type="nucleotide sequence ID" value="NZ_NEVU01000003.1"/>
</dbReference>
<dbReference type="SMART" id="SM00895">
    <property type="entry name" value="FCD"/>
    <property type="match status" value="1"/>
</dbReference>
<protein>
    <submittedName>
        <fullName evidence="5">GntR family transcriptional regulator</fullName>
    </submittedName>
</protein>
<evidence type="ECO:0000313" key="5">
    <source>
        <dbReference type="EMBL" id="OZI72012.1"/>
    </source>
</evidence>
<dbReference type="PRINTS" id="PR00035">
    <property type="entry name" value="HTHGNTR"/>
</dbReference>
<evidence type="ECO:0000256" key="1">
    <source>
        <dbReference type="ARBA" id="ARBA00023015"/>
    </source>
</evidence>
<dbReference type="EMBL" id="NEVU01000003">
    <property type="protein sequence ID" value="OZI72012.1"/>
    <property type="molecule type" value="Genomic_DNA"/>
</dbReference>
<dbReference type="Proteomes" id="UP000216429">
    <property type="component" value="Unassembled WGS sequence"/>
</dbReference>
<dbReference type="InterPro" id="IPR011711">
    <property type="entry name" value="GntR_C"/>
</dbReference>
<keyword evidence="1" id="KW-0805">Transcription regulation</keyword>
<evidence type="ECO:0000256" key="2">
    <source>
        <dbReference type="ARBA" id="ARBA00023125"/>
    </source>
</evidence>
<dbReference type="Pfam" id="PF07729">
    <property type="entry name" value="FCD"/>
    <property type="match status" value="1"/>
</dbReference>
<dbReference type="GO" id="GO:0003700">
    <property type="term" value="F:DNA-binding transcription factor activity"/>
    <property type="evidence" value="ECO:0007669"/>
    <property type="project" value="InterPro"/>
</dbReference>
<dbReference type="CDD" id="cd07377">
    <property type="entry name" value="WHTH_GntR"/>
    <property type="match status" value="1"/>
</dbReference>
<proteinExistence type="predicted"/>
<name>A0A261VEP7_9BORD</name>
<gene>
    <name evidence="5" type="ORF">CAL22_19745</name>
</gene>
<dbReference type="SMART" id="SM00345">
    <property type="entry name" value="HTH_GNTR"/>
    <property type="match status" value="1"/>
</dbReference>
<comment type="caution">
    <text evidence="5">The sequence shown here is derived from an EMBL/GenBank/DDBJ whole genome shotgun (WGS) entry which is preliminary data.</text>
</comment>
<dbReference type="InterPro" id="IPR008920">
    <property type="entry name" value="TF_FadR/GntR_C"/>
</dbReference>
<evidence type="ECO:0000256" key="3">
    <source>
        <dbReference type="ARBA" id="ARBA00023163"/>
    </source>
</evidence>